<organism evidence="1 2">
    <name type="scientific">Hibiscus syriacus</name>
    <name type="common">Rose of Sharon</name>
    <dbReference type="NCBI Taxonomy" id="106335"/>
    <lineage>
        <taxon>Eukaryota</taxon>
        <taxon>Viridiplantae</taxon>
        <taxon>Streptophyta</taxon>
        <taxon>Embryophyta</taxon>
        <taxon>Tracheophyta</taxon>
        <taxon>Spermatophyta</taxon>
        <taxon>Magnoliopsida</taxon>
        <taxon>eudicotyledons</taxon>
        <taxon>Gunneridae</taxon>
        <taxon>Pentapetalae</taxon>
        <taxon>rosids</taxon>
        <taxon>malvids</taxon>
        <taxon>Malvales</taxon>
        <taxon>Malvaceae</taxon>
        <taxon>Malvoideae</taxon>
        <taxon>Hibiscus</taxon>
    </lineage>
</organism>
<dbReference type="Gene3D" id="3.40.462.20">
    <property type="match status" value="1"/>
</dbReference>
<gene>
    <name evidence="1" type="ORF">F3Y22_tig00112758pilonHSYRG00083</name>
</gene>
<evidence type="ECO:0000313" key="2">
    <source>
        <dbReference type="Proteomes" id="UP000436088"/>
    </source>
</evidence>
<dbReference type="PANTHER" id="PTHR32448">
    <property type="entry name" value="OS08G0158400 PROTEIN"/>
    <property type="match status" value="1"/>
</dbReference>
<dbReference type="AlphaFoldDB" id="A0A6A2WTG3"/>
<dbReference type="Gene3D" id="3.30.465.10">
    <property type="match status" value="1"/>
</dbReference>
<comment type="caution">
    <text evidence="1">The sequence shown here is derived from an EMBL/GenBank/DDBJ whole genome shotgun (WGS) entry which is preliminary data.</text>
</comment>
<sequence>MNANLPNLGLQRSDCSEMSWAESTVYWAGFADGTSIDVLLNGIPANKVVYITKSDYYKAMIPKQGFEALWEVLMDTLKAREWMTFQSRKLRLHTVAVTSSRRNTRCSPMEESVPEGHPSSGRGGCTAQWRCTHGATRGSVYQLSGS</sequence>
<reference evidence="1" key="1">
    <citation type="submission" date="2019-09" db="EMBL/GenBank/DDBJ databases">
        <title>Draft genome information of white flower Hibiscus syriacus.</title>
        <authorList>
            <person name="Kim Y.-M."/>
        </authorList>
    </citation>
    <scope>NUCLEOTIDE SEQUENCE [LARGE SCALE GENOMIC DNA]</scope>
    <source>
        <strain evidence="1">YM2019G1</strain>
    </source>
</reference>
<accession>A0A6A2WTG3</accession>
<protein>
    <submittedName>
        <fullName evidence="1">Uncharacterized protein</fullName>
    </submittedName>
</protein>
<dbReference type="InterPro" id="IPR016169">
    <property type="entry name" value="FAD-bd_PCMH_sub2"/>
</dbReference>
<dbReference type="EMBL" id="VEPZ02001645">
    <property type="protein sequence ID" value="KAE8664582.1"/>
    <property type="molecule type" value="Genomic_DNA"/>
</dbReference>
<evidence type="ECO:0000313" key="1">
    <source>
        <dbReference type="EMBL" id="KAE8664582.1"/>
    </source>
</evidence>
<proteinExistence type="predicted"/>
<dbReference type="Proteomes" id="UP000436088">
    <property type="component" value="Unassembled WGS sequence"/>
</dbReference>
<name>A0A6A2WTG3_HIBSY</name>
<keyword evidence="2" id="KW-1185">Reference proteome</keyword>